<dbReference type="Gene3D" id="1.25.40.10">
    <property type="entry name" value="Tetratricopeptide repeat domain"/>
    <property type="match status" value="1"/>
</dbReference>
<evidence type="ECO:0008006" key="3">
    <source>
        <dbReference type="Google" id="ProtNLM"/>
    </source>
</evidence>
<dbReference type="InterPro" id="IPR011990">
    <property type="entry name" value="TPR-like_helical_dom_sf"/>
</dbReference>
<name>A0A4R4DB10_9PROT</name>
<dbReference type="Proteomes" id="UP000295023">
    <property type="component" value="Unassembled WGS sequence"/>
</dbReference>
<keyword evidence="2" id="KW-1185">Reference proteome</keyword>
<dbReference type="AlphaFoldDB" id="A0A4R4DB10"/>
<dbReference type="SUPFAM" id="SSF48452">
    <property type="entry name" value="TPR-like"/>
    <property type="match status" value="1"/>
</dbReference>
<accession>A0A4R4DB10</accession>
<proteinExistence type="predicted"/>
<dbReference type="OrthoDB" id="8476927at2"/>
<sequence length="363" mass="39726">MIERADKGGRLRWRDRGMPLSAITAWGRVESAALGLDGFTVEGWTRAWTEDPAPPTILLARDGVVRAEWKAGALKDGRHSFAETLPLQVVGAPLVFDFRLYAVSPAGEAVRLEATEQAGAVLGLALRSVHDFYRKIQTPSTRISDPELLLHVAIYAFQRFPDDYPLNAGALCVLGYRILEATEANAALLAIFDTQKARLIEQAPTLPKGLFLRWHTSIRLIAGYLAYQRGLMEEAIGHFEAIARFADELPDWPTAMTNVLLGGFIAGYLHWERGDRDRAIACWDQAPAIFRLGAGQAPFQNFYAYGEVANAIRVAQESFVARKVAETGGPIADPAIGPVGRGIQLEQLPSPIGRLVAQRRGSG</sequence>
<protein>
    <recommendedName>
        <fullName evidence="3">Tetratricopeptide repeat protein</fullName>
    </recommendedName>
</protein>
<dbReference type="EMBL" id="SKBM01000022">
    <property type="protein sequence ID" value="TCZ56597.1"/>
    <property type="molecule type" value="Genomic_DNA"/>
</dbReference>
<gene>
    <name evidence="1" type="ORF">EXY23_19585</name>
</gene>
<dbReference type="RefSeq" id="WP_132293414.1">
    <property type="nucleotide sequence ID" value="NZ_SKBM01000022.1"/>
</dbReference>
<comment type="caution">
    <text evidence="1">The sequence shown here is derived from an EMBL/GenBank/DDBJ whole genome shotgun (WGS) entry which is preliminary data.</text>
</comment>
<evidence type="ECO:0000313" key="1">
    <source>
        <dbReference type="EMBL" id="TCZ56597.1"/>
    </source>
</evidence>
<evidence type="ECO:0000313" key="2">
    <source>
        <dbReference type="Proteomes" id="UP000295023"/>
    </source>
</evidence>
<reference evidence="1 2" key="1">
    <citation type="submission" date="2019-03" db="EMBL/GenBank/DDBJ databases">
        <title>Paracraurococcus aquatilis NE82 genome sequence.</title>
        <authorList>
            <person name="Zhao Y."/>
            <person name="Du Z."/>
        </authorList>
    </citation>
    <scope>NUCLEOTIDE SEQUENCE [LARGE SCALE GENOMIC DNA]</scope>
    <source>
        <strain evidence="1 2">NE82</strain>
    </source>
</reference>
<organism evidence="1 2">
    <name type="scientific">Roseicella aquatilis</name>
    <dbReference type="NCBI Taxonomy" id="2527868"/>
    <lineage>
        <taxon>Bacteria</taxon>
        <taxon>Pseudomonadati</taxon>
        <taxon>Pseudomonadota</taxon>
        <taxon>Alphaproteobacteria</taxon>
        <taxon>Acetobacterales</taxon>
        <taxon>Roseomonadaceae</taxon>
        <taxon>Roseicella</taxon>
    </lineage>
</organism>